<dbReference type="RefSeq" id="WP_206721386.1">
    <property type="nucleotide sequence ID" value="NZ_CP071090.1"/>
</dbReference>
<dbReference type="Gene3D" id="1.25.10.10">
    <property type="entry name" value="Leucine-rich Repeat Variant"/>
    <property type="match status" value="2"/>
</dbReference>
<dbReference type="SMART" id="SM00567">
    <property type="entry name" value="EZ_HEAT"/>
    <property type="match status" value="8"/>
</dbReference>
<accession>A0ABX7NQS3</accession>
<name>A0ABX7NQS3_9BACT</name>
<dbReference type="InterPro" id="IPR011989">
    <property type="entry name" value="ARM-like"/>
</dbReference>
<organism evidence="2 3">
    <name type="scientific">Pyxidicoccus parkwayensis</name>
    <dbReference type="NCBI Taxonomy" id="2813578"/>
    <lineage>
        <taxon>Bacteria</taxon>
        <taxon>Pseudomonadati</taxon>
        <taxon>Myxococcota</taxon>
        <taxon>Myxococcia</taxon>
        <taxon>Myxococcales</taxon>
        <taxon>Cystobacterineae</taxon>
        <taxon>Myxococcaceae</taxon>
        <taxon>Pyxidicoccus</taxon>
    </lineage>
</organism>
<dbReference type="PANTHER" id="PTHR12697">
    <property type="entry name" value="PBS LYASE HEAT-LIKE PROTEIN"/>
    <property type="match status" value="1"/>
</dbReference>
<dbReference type="EMBL" id="CP071090">
    <property type="protein sequence ID" value="QSQ19804.1"/>
    <property type="molecule type" value="Genomic_DNA"/>
</dbReference>
<dbReference type="Proteomes" id="UP000662747">
    <property type="component" value="Chromosome"/>
</dbReference>
<feature type="chain" id="PRO_5046837913" evidence="1">
    <location>
        <begin position="19"/>
        <end position="531"/>
    </location>
</feature>
<keyword evidence="3" id="KW-1185">Reference proteome</keyword>
<evidence type="ECO:0000313" key="3">
    <source>
        <dbReference type="Proteomes" id="UP000662747"/>
    </source>
</evidence>
<protein>
    <submittedName>
        <fullName evidence="2">HEAT repeat domain-containing protein</fullName>
    </submittedName>
</protein>
<evidence type="ECO:0000256" key="1">
    <source>
        <dbReference type="SAM" id="SignalP"/>
    </source>
</evidence>
<dbReference type="InterPro" id="IPR004155">
    <property type="entry name" value="PBS_lyase_HEAT"/>
</dbReference>
<gene>
    <name evidence="2" type="ORF">JY651_31535</name>
</gene>
<dbReference type="InterPro" id="IPR016024">
    <property type="entry name" value="ARM-type_fold"/>
</dbReference>
<feature type="signal peptide" evidence="1">
    <location>
        <begin position="1"/>
        <end position="18"/>
    </location>
</feature>
<dbReference type="SUPFAM" id="SSF48371">
    <property type="entry name" value="ARM repeat"/>
    <property type="match status" value="2"/>
</dbReference>
<keyword evidence="1" id="KW-0732">Signal</keyword>
<dbReference type="PANTHER" id="PTHR12697:SF5">
    <property type="entry name" value="DEOXYHYPUSINE HYDROXYLASE"/>
    <property type="match status" value="1"/>
</dbReference>
<evidence type="ECO:0000313" key="2">
    <source>
        <dbReference type="EMBL" id="QSQ19804.1"/>
    </source>
</evidence>
<dbReference type="Pfam" id="PF13646">
    <property type="entry name" value="HEAT_2"/>
    <property type="match status" value="3"/>
</dbReference>
<dbReference type="PROSITE" id="PS51257">
    <property type="entry name" value="PROKAR_LIPOPROTEIN"/>
    <property type="match status" value="1"/>
</dbReference>
<proteinExistence type="predicted"/>
<reference evidence="2 3" key="1">
    <citation type="submission" date="2021-02" db="EMBL/GenBank/DDBJ databases">
        <title>De Novo genome assembly of isolated myxobacteria.</title>
        <authorList>
            <person name="Stevens D.C."/>
        </authorList>
    </citation>
    <scope>NUCLEOTIDE SEQUENCE [LARGE SCALE GENOMIC DNA]</scope>
    <source>
        <strain evidence="3">SCPEA02</strain>
    </source>
</reference>
<sequence length="531" mass="56981">MARSLAALCVALSFLTLAGCKGDPSSPEYWGSNIQQSRRAEDRIRMIEALRTSGKLNESFLPMLHEQLAGEKKPEVRAALARALGDLKSKDSVEPLKAALDPAAGDMSSQLANKAMVTTLGSIGDPRAVPALVPLLRAKDNYTRIEAVQVLGTMKAKEAVEPLIALATDETVEPFLNKKAIEALGNIGDPRAAPALIRMLTKERKGKSFYVESSYALFQLGQPAADALLPALEGRDEDLLKWAKANGVNPASYPMKAATVLGDLRDKRAVGALVKQLSFTHSDAQIQALVRMQAADALARLRAAEAVKPLAAMLTETDPTVRDAYVRALTRLGGRDALPALEKAAGTGDFDTREIAVRGLAMLGDGRDLPLLQKLVAAEPARTAADCKKTSEEGCDNAAALGKKRADQLAKYTKLLEAGQACAGNVGCWAQRLDKSDPLMLERAALELGRSGVADHAGTLAARLSERNTESRLALILAVTWLTEDSKDAANKLRESALPALRKQLQDEQGMTQFATVNEDLRRLVARIDHT</sequence>